<dbReference type="Pfam" id="PF02683">
    <property type="entry name" value="DsbD_TM"/>
    <property type="match status" value="1"/>
</dbReference>
<dbReference type="Pfam" id="PF00300">
    <property type="entry name" value="His_Phos_1"/>
    <property type="match status" value="1"/>
</dbReference>
<dbReference type="InterPro" id="IPR029033">
    <property type="entry name" value="His_PPase_superfam"/>
</dbReference>
<reference evidence="9 10" key="1">
    <citation type="journal article" date="2023" name="Commun. Biol.">
        <title>Reorganization of the ancestral sex-determining regions during the evolution of trioecy in Pleodorina starrii.</title>
        <authorList>
            <person name="Takahashi K."/>
            <person name="Suzuki S."/>
            <person name="Kawai-Toyooka H."/>
            <person name="Yamamoto K."/>
            <person name="Hamaji T."/>
            <person name="Ootsuki R."/>
            <person name="Yamaguchi H."/>
            <person name="Kawachi M."/>
            <person name="Higashiyama T."/>
            <person name="Nozaki H."/>
        </authorList>
    </citation>
    <scope>NUCLEOTIDE SEQUENCE [LARGE SCALE GENOMIC DNA]</scope>
    <source>
        <strain evidence="9 10">NIES-4479</strain>
    </source>
</reference>
<keyword evidence="10" id="KW-1185">Reference proteome</keyword>
<evidence type="ECO:0000256" key="5">
    <source>
        <dbReference type="ARBA" id="ARBA00022989"/>
    </source>
</evidence>
<evidence type="ECO:0000313" key="9">
    <source>
        <dbReference type="EMBL" id="GLC62359.1"/>
    </source>
</evidence>
<keyword evidence="6 7" id="KW-0472">Membrane</keyword>
<sequence>MPSSTVHLLRHGQVLNPDRIVYGRMPSYGLTELGARMAEAAAAELARRVNTGSRIVHLVSSPLQRARETAAPVARELHLPVHPDERIIEAHNHFEGLHVDLPELLRPRHWPHLRNPLRPSWGEPYRHQVARMAEAVLDAGRAAVERGGDGAEAVLVSHQLPIWLTRLSAEGRPLPHDPRRRQCNLASITSLVFDDLDSGRPPRVVYSEPAADLYPGEDSLAQQANSGDQKGYIAGDGTVSEYPAAERGEPVQFAGTLFDGTPLAAEDLRGRPALLNFWYAGCAPCRVEAPDLRELAERFEGQAAFYGVNLRDERATAEAFERTFEIPYPSVADKDGGVLMALSAYVPPQAVPTTLVLDAQGRVAARILGIADRSVLETLLEDTIVLDGSLLVALPVALLAGLVSFASPCVLPLVPGYLGYVTGLTGADLQEQRRGRVLAGITLFVLGFSAVFLLMSVLLAQLGAYAWFLGQNWITVVLGGLVVLMGVVFLGGVSFFQRDRKIEHRPPPGLWGAPLLGVTFGLGWAPCIGPTFAAVQALVYVDGASTGKAAVLTVAYCLGLGVPFLLLALALRRGMGAMGFFRRHRLGIQRAGGGLLVLVGLLMMTGAWTAFVSWVQAELVTDWVMPI</sequence>
<comment type="subcellular location">
    <subcellularLocation>
        <location evidence="1">Cell membrane</location>
        <topology evidence="1">Multi-pass membrane protein</topology>
    </subcellularLocation>
</comment>
<keyword evidence="4 7" id="KW-0812">Transmembrane</keyword>
<feature type="transmembrane region" description="Helical" evidence="7">
    <location>
        <begin position="592"/>
        <end position="615"/>
    </location>
</feature>
<dbReference type="InterPro" id="IPR036249">
    <property type="entry name" value="Thioredoxin-like_sf"/>
</dbReference>
<evidence type="ECO:0000313" key="10">
    <source>
        <dbReference type="Proteomes" id="UP001165080"/>
    </source>
</evidence>
<dbReference type="Proteomes" id="UP001165080">
    <property type="component" value="Unassembled WGS sequence"/>
</dbReference>
<evidence type="ECO:0000256" key="1">
    <source>
        <dbReference type="ARBA" id="ARBA00004651"/>
    </source>
</evidence>
<dbReference type="SUPFAM" id="SSF52833">
    <property type="entry name" value="Thioredoxin-like"/>
    <property type="match status" value="1"/>
</dbReference>
<dbReference type="PROSITE" id="PS00194">
    <property type="entry name" value="THIOREDOXIN_1"/>
    <property type="match status" value="1"/>
</dbReference>
<feature type="domain" description="Thioredoxin" evidence="8">
    <location>
        <begin position="228"/>
        <end position="385"/>
    </location>
</feature>
<evidence type="ECO:0000256" key="3">
    <source>
        <dbReference type="ARBA" id="ARBA00022475"/>
    </source>
</evidence>
<evidence type="ECO:0000256" key="4">
    <source>
        <dbReference type="ARBA" id="ARBA00022692"/>
    </source>
</evidence>
<evidence type="ECO:0000256" key="2">
    <source>
        <dbReference type="ARBA" id="ARBA00006143"/>
    </source>
</evidence>
<evidence type="ECO:0000256" key="7">
    <source>
        <dbReference type="SAM" id="Phobius"/>
    </source>
</evidence>
<dbReference type="InterPro" id="IPR013078">
    <property type="entry name" value="His_Pase_superF_clade-1"/>
</dbReference>
<name>A0A9W6C237_9CHLO</name>
<dbReference type="InterPro" id="IPR013766">
    <property type="entry name" value="Thioredoxin_domain"/>
</dbReference>
<dbReference type="InterPro" id="IPR051790">
    <property type="entry name" value="Cytochrome_c-biogenesis_DsbD"/>
</dbReference>
<dbReference type="SUPFAM" id="SSF53254">
    <property type="entry name" value="Phosphoglycerate mutase-like"/>
    <property type="match status" value="1"/>
</dbReference>
<dbReference type="Gene3D" id="3.40.30.10">
    <property type="entry name" value="Glutaredoxin"/>
    <property type="match status" value="1"/>
</dbReference>
<dbReference type="AlphaFoldDB" id="A0A9W6C237"/>
<feature type="transmembrane region" description="Helical" evidence="7">
    <location>
        <begin position="390"/>
        <end position="420"/>
    </location>
</feature>
<dbReference type="SMART" id="SM00855">
    <property type="entry name" value="PGAM"/>
    <property type="match status" value="1"/>
</dbReference>
<dbReference type="Pfam" id="PF00578">
    <property type="entry name" value="AhpC-TSA"/>
    <property type="match status" value="1"/>
</dbReference>
<comment type="caution">
    <text evidence="9">The sequence shown here is derived from an EMBL/GenBank/DDBJ whole genome shotgun (WGS) entry which is preliminary data.</text>
</comment>
<dbReference type="PROSITE" id="PS51352">
    <property type="entry name" value="THIOREDOXIN_2"/>
    <property type="match status" value="1"/>
</dbReference>
<feature type="transmembrane region" description="Helical" evidence="7">
    <location>
        <begin position="473"/>
        <end position="496"/>
    </location>
</feature>
<comment type="similarity">
    <text evidence="2">Belongs to the DsbD family.</text>
</comment>
<dbReference type="PANTHER" id="PTHR31272">
    <property type="entry name" value="CYTOCHROME C-TYPE BIOGENESIS PROTEIN HI_1454-RELATED"/>
    <property type="match status" value="1"/>
</dbReference>
<dbReference type="GO" id="GO:0016491">
    <property type="term" value="F:oxidoreductase activity"/>
    <property type="evidence" value="ECO:0007669"/>
    <property type="project" value="InterPro"/>
</dbReference>
<organism evidence="9 10">
    <name type="scientific">Pleodorina starrii</name>
    <dbReference type="NCBI Taxonomy" id="330485"/>
    <lineage>
        <taxon>Eukaryota</taxon>
        <taxon>Viridiplantae</taxon>
        <taxon>Chlorophyta</taxon>
        <taxon>core chlorophytes</taxon>
        <taxon>Chlorophyceae</taxon>
        <taxon>CS clade</taxon>
        <taxon>Chlamydomonadales</taxon>
        <taxon>Volvocaceae</taxon>
        <taxon>Pleodorina</taxon>
    </lineage>
</organism>
<dbReference type="GO" id="GO:0017004">
    <property type="term" value="P:cytochrome complex assembly"/>
    <property type="evidence" value="ECO:0007669"/>
    <property type="project" value="InterPro"/>
</dbReference>
<protein>
    <recommendedName>
        <fullName evidence="8">Thioredoxin domain-containing protein</fullName>
    </recommendedName>
</protein>
<dbReference type="EMBL" id="BRXU01000063">
    <property type="protein sequence ID" value="GLC62359.1"/>
    <property type="molecule type" value="Genomic_DNA"/>
</dbReference>
<gene>
    <name evidence="9" type="primary">PLESTB003339</name>
    <name evidence="9" type="ORF">PLESTB_001874600</name>
</gene>
<dbReference type="CDD" id="cd02966">
    <property type="entry name" value="TlpA_like_family"/>
    <property type="match status" value="1"/>
</dbReference>
<evidence type="ECO:0000259" key="8">
    <source>
        <dbReference type="PROSITE" id="PS51352"/>
    </source>
</evidence>
<dbReference type="InterPro" id="IPR017937">
    <property type="entry name" value="Thioredoxin_CS"/>
</dbReference>
<feature type="transmembrane region" description="Helical" evidence="7">
    <location>
        <begin position="508"/>
        <end position="537"/>
    </location>
</feature>
<dbReference type="Gene3D" id="3.40.50.1240">
    <property type="entry name" value="Phosphoglycerate mutase-like"/>
    <property type="match status" value="1"/>
</dbReference>
<feature type="transmembrane region" description="Helical" evidence="7">
    <location>
        <begin position="549"/>
        <end position="571"/>
    </location>
</feature>
<dbReference type="PANTHER" id="PTHR31272:SF4">
    <property type="entry name" value="CYTOCHROME C-TYPE BIOGENESIS PROTEIN HI_1454-RELATED"/>
    <property type="match status" value="1"/>
</dbReference>
<evidence type="ECO:0000256" key="6">
    <source>
        <dbReference type="ARBA" id="ARBA00023136"/>
    </source>
</evidence>
<feature type="transmembrane region" description="Helical" evidence="7">
    <location>
        <begin position="441"/>
        <end position="467"/>
    </location>
</feature>
<dbReference type="InterPro" id="IPR000866">
    <property type="entry name" value="AhpC/TSA"/>
</dbReference>
<keyword evidence="5 7" id="KW-1133">Transmembrane helix</keyword>
<dbReference type="InterPro" id="IPR003834">
    <property type="entry name" value="Cyt_c_assmbl_TM_dom"/>
</dbReference>
<dbReference type="GO" id="GO:0005886">
    <property type="term" value="C:plasma membrane"/>
    <property type="evidence" value="ECO:0007669"/>
    <property type="project" value="UniProtKB-SubCell"/>
</dbReference>
<dbReference type="GO" id="GO:0016209">
    <property type="term" value="F:antioxidant activity"/>
    <property type="evidence" value="ECO:0007669"/>
    <property type="project" value="InterPro"/>
</dbReference>
<accession>A0A9W6C237</accession>
<keyword evidence="3" id="KW-1003">Cell membrane</keyword>
<dbReference type="CDD" id="cd07067">
    <property type="entry name" value="HP_PGM_like"/>
    <property type="match status" value="1"/>
</dbReference>
<proteinExistence type="inferred from homology"/>